<sequence length="270" mass="30468">MTEYKKLSQSRAFQAALAVPIVCGLSLFLAALTANENYKICFTSACIELFFNLYKYPISILGLAVPLSAIVAAIHRSNETAYQIKLTLSQNTFNNYTKHQEEFSKLLKELESLYDCKFSQPAALYKKIFPSNSYHSFSSVAHDEGAELLNKLREGVIQSRRTTYSEKATDNELINCISELYEISSTLTLLPTTPDPERDLSQYCAIVWPTNYCRTTHSHLIRILKRISIFSSHTFSPWPADSTRDNTDPSKASAIKAANQAKIDSFVKDY</sequence>
<dbReference type="AlphaFoldDB" id="A0AA42S009"/>
<dbReference type="RefSeq" id="WP_280083053.1">
    <property type="nucleotide sequence ID" value="NZ_JAOCGG010000048.1"/>
</dbReference>
<gene>
    <name evidence="2" type="ORF">N5I14_19440</name>
</gene>
<feature type="transmembrane region" description="Helical" evidence="1">
    <location>
        <begin position="54"/>
        <end position="75"/>
    </location>
</feature>
<keyword evidence="1" id="KW-1133">Transmembrane helix</keyword>
<dbReference type="EMBL" id="JAOCGG010000048">
    <property type="protein sequence ID" value="MDH1632415.1"/>
    <property type="molecule type" value="Genomic_DNA"/>
</dbReference>
<keyword evidence="1" id="KW-0812">Transmembrane</keyword>
<accession>A0AA42S009</accession>
<evidence type="ECO:0000313" key="3">
    <source>
        <dbReference type="Proteomes" id="UP001160882"/>
    </source>
</evidence>
<comment type="caution">
    <text evidence="2">The sequence shown here is derived from an EMBL/GenBank/DDBJ whole genome shotgun (WGS) entry which is preliminary data.</text>
</comment>
<organism evidence="2 3">
    <name type="scientific">Pseudomonas mosselii</name>
    <dbReference type="NCBI Taxonomy" id="78327"/>
    <lineage>
        <taxon>Bacteria</taxon>
        <taxon>Pseudomonadati</taxon>
        <taxon>Pseudomonadota</taxon>
        <taxon>Gammaproteobacteria</taxon>
        <taxon>Pseudomonadales</taxon>
        <taxon>Pseudomonadaceae</taxon>
        <taxon>Pseudomonas</taxon>
    </lineage>
</organism>
<proteinExistence type="predicted"/>
<evidence type="ECO:0000313" key="2">
    <source>
        <dbReference type="EMBL" id="MDH1632415.1"/>
    </source>
</evidence>
<reference evidence="2" key="1">
    <citation type="submission" date="2022-09" db="EMBL/GenBank/DDBJ databases">
        <title>Intensive care unit water sources are persistently colonized with multi-drug resistant bacteria and are the site of extensive horizontal gene transfer of antibiotic resistance genes.</title>
        <authorList>
            <person name="Diorio-Toth L."/>
        </authorList>
    </citation>
    <scope>NUCLEOTIDE SEQUENCE</scope>
    <source>
        <strain evidence="2">GD03782</strain>
    </source>
</reference>
<protein>
    <submittedName>
        <fullName evidence="2">Uncharacterized protein</fullName>
    </submittedName>
</protein>
<feature type="transmembrane region" description="Helical" evidence="1">
    <location>
        <begin position="12"/>
        <end position="34"/>
    </location>
</feature>
<name>A0AA42S009_9PSED</name>
<dbReference type="Proteomes" id="UP001160882">
    <property type="component" value="Unassembled WGS sequence"/>
</dbReference>
<keyword evidence="1" id="KW-0472">Membrane</keyword>
<evidence type="ECO:0000256" key="1">
    <source>
        <dbReference type="SAM" id="Phobius"/>
    </source>
</evidence>